<protein>
    <submittedName>
        <fullName evidence="2">Uncharacterized protein</fullName>
    </submittedName>
</protein>
<proteinExistence type="predicted"/>
<gene>
    <name evidence="2" type="ORF">CHS0354_042837</name>
</gene>
<feature type="compositionally biased region" description="Basic residues" evidence="1">
    <location>
        <begin position="172"/>
        <end position="181"/>
    </location>
</feature>
<accession>A0AAE0T4Y6</accession>
<keyword evidence="3" id="KW-1185">Reference proteome</keyword>
<dbReference type="PANTHER" id="PTHR35252">
    <property type="entry name" value="RETINITIS PIGMENTOSA 9 PROTEIN"/>
    <property type="match status" value="1"/>
</dbReference>
<feature type="region of interest" description="Disordered" evidence="1">
    <location>
        <begin position="79"/>
        <end position="212"/>
    </location>
</feature>
<evidence type="ECO:0000313" key="2">
    <source>
        <dbReference type="EMBL" id="KAK3603831.1"/>
    </source>
</evidence>
<feature type="compositionally biased region" description="Basic and acidic residues" evidence="1">
    <location>
        <begin position="162"/>
        <end position="171"/>
    </location>
</feature>
<feature type="compositionally biased region" description="Basic residues" evidence="1">
    <location>
        <begin position="201"/>
        <end position="212"/>
    </location>
</feature>
<name>A0AAE0T4Y6_9BIVA</name>
<dbReference type="AlphaFoldDB" id="A0AAE0T4Y6"/>
<reference evidence="2" key="2">
    <citation type="journal article" date="2021" name="Genome Biol. Evol.">
        <title>Developing a high-quality reference genome for a parasitic bivalve with doubly uniparental inheritance (Bivalvia: Unionida).</title>
        <authorList>
            <person name="Smith C.H."/>
        </authorList>
    </citation>
    <scope>NUCLEOTIDE SEQUENCE</scope>
    <source>
        <strain evidence="2">CHS0354</strain>
        <tissue evidence="2">Mantle</tissue>
    </source>
</reference>
<sequence length="212" mass="25159">MHHQGMIKEDVERSEEHIPDLFENEEVHRFPANIPAKGWHCKGYGHRRGDKNCPKFKSASVQTKRLRWSHEDPMYRYIEDNKRREKEKRIQQLMALLISSTDSSDSEATEKSKRKKSKRKKKKKATKPISKCQEEKALYFQEARTSHSAPDSKHKGHKKKRNDSDCLEKEIHRKKQKKHKLSSKEKRPCSPLSVKSDQVKKTVKKKKKKRHR</sequence>
<dbReference type="InterPro" id="IPR034585">
    <property type="entry name" value="PAP-1"/>
</dbReference>
<dbReference type="PANTHER" id="PTHR35252:SF1">
    <property type="entry name" value="RETINITIS PIGMENTOSA 9 PROTEIN"/>
    <property type="match status" value="1"/>
</dbReference>
<evidence type="ECO:0000313" key="3">
    <source>
        <dbReference type="Proteomes" id="UP001195483"/>
    </source>
</evidence>
<dbReference type="GO" id="GO:0008380">
    <property type="term" value="P:RNA splicing"/>
    <property type="evidence" value="ECO:0007669"/>
    <property type="project" value="InterPro"/>
</dbReference>
<feature type="compositionally biased region" description="Basic and acidic residues" evidence="1">
    <location>
        <begin position="79"/>
        <end position="90"/>
    </location>
</feature>
<dbReference type="Proteomes" id="UP001195483">
    <property type="component" value="Unassembled WGS sequence"/>
</dbReference>
<reference evidence="2" key="1">
    <citation type="journal article" date="2021" name="Genome Biol. Evol.">
        <title>A High-Quality Reference Genome for a Parasitic Bivalve with Doubly Uniparental Inheritance (Bivalvia: Unionida).</title>
        <authorList>
            <person name="Smith C.H."/>
        </authorList>
    </citation>
    <scope>NUCLEOTIDE SEQUENCE</scope>
    <source>
        <strain evidence="2">CHS0354</strain>
    </source>
</reference>
<reference evidence="2" key="3">
    <citation type="submission" date="2023-05" db="EMBL/GenBank/DDBJ databases">
        <authorList>
            <person name="Smith C.H."/>
        </authorList>
    </citation>
    <scope>NUCLEOTIDE SEQUENCE</scope>
    <source>
        <strain evidence="2">CHS0354</strain>
        <tissue evidence="2">Mantle</tissue>
    </source>
</reference>
<dbReference type="EMBL" id="JAEAOA010002358">
    <property type="protein sequence ID" value="KAK3603831.1"/>
    <property type="molecule type" value="Genomic_DNA"/>
</dbReference>
<evidence type="ECO:0000256" key="1">
    <source>
        <dbReference type="SAM" id="MobiDB-lite"/>
    </source>
</evidence>
<comment type="caution">
    <text evidence="2">The sequence shown here is derived from an EMBL/GenBank/DDBJ whole genome shotgun (WGS) entry which is preliminary data.</text>
</comment>
<organism evidence="2 3">
    <name type="scientific">Potamilus streckersoni</name>
    <dbReference type="NCBI Taxonomy" id="2493646"/>
    <lineage>
        <taxon>Eukaryota</taxon>
        <taxon>Metazoa</taxon>
        <taxon>Spiralia</taxon>
        <taxon>Lophotrochozoa</taxon>
        <taxon>Mollusca</taxon>
        <taxon>Bivalvia</taxon>
        <taxon>Autobranchia</taxon>
        <taxon>Heteroconchia</taxon>
        <taxon>Palaeoheterodonta</taxon>
        <taxon>Unionida</taxon>
        <taxon>Unionoidea</taxon>
        <taxon>Unionidae</taxon>
        <taxon>Ambleminae</taxon>
        <taxon>Lampsilini</taxon>
        <taxon>Potamilus</taxon>
    </lineage>
</organism>
<feature type="compositionally biased region" description="Basic residues" evidence="1">
    <location>
        <begin position="112"/>
        <end position="126"/>
    </location>
</feature>